<comment type="caution">
    <text evidence="2">The sequence shown here is derived from an EMBL/GenBank/DDBJ whole genome shotgun (WGS) entry which is preliminary data.</text>
</comment>
<keyword evidence="3" id="KW-1185">Reference proteome</keyword>
<proteinExistence type="predicted"/>
<dbReference type="AlphaFoldDB" id="A0A9Q8CIG0"/>
<gene>
    <name evidence="2" type="ORF">ERX40_10865</name>
</gene>
<dbReference type="EMBL" id="SCWD01000009">
    <property type="protein sequence ID" value="TDL94371.1"/>
    <property type="molecule type" value="Genomic_DNA"/>
</dbReference>
<evidence type="ECO:0000313" key="2">
    <source>
        <dbReference type="EMBL" id="TDL94371.1"/>
    </source>
</evidence>
<name>A0A9Q8CIG0_9STAP</name>
<evidence type="ECO:0000256" key="1">
    <source>
        <dbReference type="SAM" id="MobiDB-lite"/>
    </source>
</evidence>
<reference evidence="2 3" key="1">
    <citation type="submission" date="2019-01" db="EMBL/GenBank/DDBJ databases">
        <title>Draft genome sequences of the type strains of six Macrococcus species.</title>
        <authorList>
            <person name="Mazhar S."/>
            <person name="Altermann E."/>
            <person name="Hill C."/>
            <person name="Mcauliffe O."/>
        </authorList>
    </citation>
    <scope>NUCLEOTIDE SEQUENCE [LARGE SCALE GENOMIC DNA]</scope>
    <source>
        <strain evidence="2 3">ATCC 51828</strain>
    </source>
</reference>
<dbReference type="Proteomes" id="UP000295280">
    <property type="component" value="Unassembled WGS sequence"/>
</dbReference>
<feature type="compositionally biased region" description="Basic residues" evidence="1">
    <location>
        <begin position="67"/>
        <end position="77"/>
    </location>
</feature>
<sequence>MNITSIEELKAYMEEHVIGRDEAVEITGQTKTTFSNAVNLGYVPVFYRNQRCTLYLREEIEAYTEQKRKRAENRRKAHDMSHSEDV</sequence>
<protein>
    <submittedName>
        <fullName evidence="2">Uncharacterized protein</fullName>
    </submittedName>
</protein>
<evidence type="ECO:0000313" key="3">
    <source>
        <dbReference type="Proteomes" id="UP000295280"/>
    </source>
</evidence>
<dbReference type="RefSeq" id="WP_133418510.1">
    <property type="nucleotide sequence ID" value="NZ_SCWD01000009.1"/>
</dbReference>
<feature type="region of interest" description="Disordered" evidence="1">
    <location>
        <begin position="66"/>
        <end position="86"/>
    </location>
</feature>
<organism evidence="2 3">
    <name type="scientific">Macrococcus carouselicus</name>
    <dbReference type="NCBI Taxonomy" id="69969"/>
    <lineage>
        <taxon>Bacteria</taxon>
        <taxon>Bacillati</taxon>
        <taxon>Bacillota</taxon>
        <taxon>Bacilli</taxon>
        <taxon>Bacillales</taxon>
        <taxon>Staphylococcaceae</taxon>
        <taxon>Macrococcus</taxon>
    </lineage>
</organism>
<accession>A0A9Q8CIG0</accession>